<comment type="caution">
    <text evidence="2">The sequence shown here is derived from an EMBL/GenBank/DDBJ whole genome shotgun (WGS) entry which is preliminary data.</text>
</comment>
<dbReference type="OrthoDB" id="9970537at2759"/>
<dbReference type="InterPro" id="IPR011051">
    <property type="entry name" value="RmlC_Cupin_sf"/>
</dbReference>
<dbReference type="AlphaFoldDB" id="A0A1Q5Q6R2"/>
<dbReference type="Gene3D" id="2.60.120.10">
    <property type="entry name" value="Jelly Rolls"/>
    <property type="match status" value="1"/>
</dbReference>
<gene>
    <name evidence="2" type="ORF">UA08_09194</name>
</gene>
<reference evidence="2 3" key="1">
    <citation type="submission" date="2015-06" db="EMBL/GenBank/DDBJ databases">
        <title>Talaromyces atroroseus IBT 11181 draft genome.</title>
        <authorList>
            <person name="Rasmussen K.B."/>
            <person name="Rasmussen S."/>
            <person name="Petersen B."/>
            <person name="Sicheritz-Ponten T."/>
            <person name="Mortensen U.H."/>
            <person name="Thrane U."/>
        </authorList>
    </citation>
    <scope>NUCLEOTIDE SEQUENCE [LARGE SCALE GENOMIC DNA]</scope>
    <source>
        <strain evidence="2 3">IBT 11181</strain>
    </source>
</reference>
<evidence type="ECO:0000259" key="1">
    <source>
        <dbReference type="Pfam" id="PF12973"/>
    </source>
</evidence>
<sequence>MPLQQQEFSSRPNHPPVGAAAVWTPEEGQWYSIGPGIWELLLNGKRESHNKSVLQWYEPGATSVTDEVITHTYIEEVCFIEGGLEDVSLGQAWSIGAYAYRLPGMKHGPYKASPQGCLQFVKLVEASK</sequence>
<dbReference type="RefSeq" id="XP_020115656.1">
    <property type="nucleotide sequence ID" value="XM_020264176.1"/>
</dbReference>
<dbReference type="Proteomes" id="UP000214365">
    <property type="component" value="Unassembled WGS sequence"/>
</dbReference>
<evidence type="ECO:0000313" key="2">
    <source>
        <dbReference type="EMBL" id="OKL55535.1"/>
    </source>
</evidence>
<keyword evidence="3" id="KW-1185">Reference proteome</keyword>
<name>A0A1Q5Q6R2_TALAT</name>
<feature type="domain" description="ChrR-like cupin" evidence="1">
    <location>
        <begin position="21"/>
        <end position="124"/>
    </location>
</feature>
<protein>
    <recommendedName>
        <fullName evidence="1">ChrR-like cupin domain-containing protein</fullName>
    </recommendedName>
</protein>
<organism evidence="2 3">
    <name type="scientific">Talaromyces atroroseus</name>
    <dbReference type="NCBI Taxonomy" id="1441469"/>
    <lineage>
        <taxon>Eukaryota</taxon>
        <taxon>Fungi</taxon>
        <taxon>Dikarya</taxon>
        <taxon>Ascomycota</taxon>
        <taxon>Pezizomycotina</taxon>
        <taxon>Eurotiomycetes</taxon>
        <taxon>Eurotiomycetidae</taxon>
        <taxon>Eurotiales</taxon>
        <taxon>Trichocomaceae</taxon>
        <taxon>Talaromyces</taxon>
        <taxon>Talaromyces sect. Trachyspermi</taxon>
    </lineage>
</organism>
<dbReference type="SUPFAM" id="SSF51182">
    <property type="entry name" value="RmlC-like cupins"/>
    <property type="match status" value="1"/>
</dbReference>
<proteinExistence type="predicted"/>
<dbReference type="InterPro" id="IPR014710">
    <property type="entry name" value="RmlC-like_jellyroll"/>
</dbReference>
<dbReference type="GeneID" id="31008950"/>
<dbReference type="InterPro" id="IPR025979">
    <property type="entry name" value="ChrR-like_cupin_dom"/>
</dbReference>
<evidence type="ECO:0000313" key="3">
    <source>
        <dbReference type="Proteomes" id="UP000214365"/>
    </source>
</evidence>
<dbReference type="EMBL" id="LFMY01000020">
    <property type="protein sequence ID" value="OKL55535.1"/>
    <property type="molecule type" value="Genomic_DNA"/>
</dbReference>
<accession>A0A1Q5Q6R2</accession>
<dbReference type="Pfam" id="PF12973">
    <property type="entry name" value="Cupin_7"/>
    <property type="match status" value="1"/>
</dbReference>